<organism evidence="1 2">
    <name type="scientific">Tulasnella calospora MUT 4182</name>
    <dbReference type="NCBI Taxonomy" id="1051891"/>
    <lineage>
        <taxon>Eukaryota</taxon>
        <taxon>Fungi</taxon>
        <taxon>Dikarya</taxon>
        <taxon>Basidiomycota</taxon>
        <taxon>Agaricomycotina</taxon>
        <taxon>Agaricomycetes</taxon>
        <taxon>Cantharellales</taxon>
        <taxon>Tulasnellaceae</taxon>
        <taxon>Tulasnella</taxon>
    </lineage>
</organism>
<evidence type="ECO:0000313" key="2">
    <source>
        <dbReference type="Proteomes" id="UP000054248"/>
    </source>
</evidence>
<dbReference type="AlphaFoldDB" id="A0A0C3KWQ6"/>
<sequence length="152" mass="17341">MADQLFMKDDGDELEPLTFFLHARLGNARPEARAIIESCGGVVVPTKAAAEIIVADPNHESYTELTSQYELEGDIETVETLDSIQEWVENGYVDYAWAKRRRMGGTQPGTKKKQLTREDLINEAAKIAKIAQRVLASYSIWKERWEMVRRRP</sequence>
<protein>
    <recommendedName>
        <fullName evidence="3">BRCT domain-containing protein</fullName>
    </recommendedName>
</protein>
<dbReference type="OrthoDB" id="3263691at2759"/>
<keyword evidence="2" id="KW-1185">Reference proteome</keyword>
<evidence type="ECO:0000313" key="1">
    <source>
        <dbReference type="EMBL" id="KIO25843.1"/>
    </source>
</evidence>
<proteinExistence type="predicted"/>
<reference evidence="1 2" key="1">
    <citation type="submission" date="2014-04" db="EMBL/GenBank/DDBJ databases">
        <authorList>
            <consortium name="DOE Joint Genome Institute"/>
            <person name="Kuo A."/>
            <person name="Girlanda M."/>
            <person name="Perotto S."/>
            <person name="Kohler A."/>
            <person name="Nagy L.G."/>
            <person name="Floudas D."/>
            <person name="Copeland A."/>
            <person name="Barry K.W."/>
            <person name="Cichocki N."/>
            <person name="Veneault-Fourrey C."/>
            <person name="LaButti K."/>
            <person name="Lindquist E.A."/>
            <person name="Lipzen A."/>
            <person name="Lundell T."/>
            <person name="Morin E."/>
            <person name="Murat C."/>
            <person name="Sun H."/>
            <person name="Tunlid A."/>
            <person name="Henrissat B."/>
            <person name="Grigoriev I.V."/>
            <person name="Hibbett D.S."/>
            <person name="Martin F."/>
            <person name="Nordberg H.P."/>
            <person name="Cantor M.N."/>
            <person name="Hua S.X."/>
        </authorList>
    </citation>
    <scope>NUCLEOTIDE SEQUENCE [LARGE SCALE GENOMIC DNA]</scope>
    <source>
        <strain evidence="1 2">MUT 4182</strain>
    </source>
</reference>
<dbReference type="EMBL" id="KN823034">
    <property type="protein sequence ID" value="KIO25843.1"/>
    <property type="molecule type" value="Genomic_DNA"/>
</dbReference>
<dbReference type="HOGENOM" id="CLU_1723673_0_0_1"/>
<accession>A0A0C3KWQ6</accession>
<evidence type="ECO:0008006" key="3">
    <source>
        <dbReference type="Google" id="ProtNLM"/>
    </source>
</evidence>
<gene>
    <name evidence="1" type="ORF">M407DRAFT_236392</name>
</gene>
<dbReference type="Proteomes" id="UP000054248">
    <property type="component" value="Unassembled WGS sequence"/>
</dbReference>
<name>A0A0C3KWQ6_9AGAM</name>
<reference evidence="2" key="2">
    <citation type="submission" date="2015-01" db="EMBL/GenBank/DDBJ databases">
        <title>Evolutionary Origins and Diversification of the Mycorrhizal Mutualists.</title>
        <authorList>
            <consortium name="DOE Joint Genome Institute"/>
            <consortium name="Mycorrhizal Genomics Consortium"/>
            <person name="Kohler A."/>
            <person name="Kuo A."/>
            <person name="Nagy L.G."/>
            <person name="Floudas D."/>
            <person name="Copeland A."/>
            <person name="Barry K.W."/>
            <person name="Cichocki N."/>
            <person name="Veneault-Fourrey C."/>
            <person name="LaButti K."/>
            <person name="Lindquist E.A."/>
            <person name="Lipzen A."/>
            <person name="Lundell T."/>
            <person name="Morin E."/>
            <person name="Murat C."/>
            <person name="Riley R."/>
            <person name="Ohm R."/>
            <person name="Sun H."/>
            <person name="Tunlid A."/>
            <person name="Henrissat B."/>
            <person name="Grigoriev I.V."/>
            <person name="Hibbett D.S."/>
            <person name="Martin F."/>
        </authorList>
    </citation>
    <scope>NUCLEOTIDE SEQUENCE [LARGE SCALE GENOMIC DNA]</scope>
    <source>
        <strain evidence="2">MUT 4182</strain>
    </source>
</reference>